<gene>
    <name evidence="4" type="ORF">NB700_003584</name>
</gene>
<evidence type="ECO:0000259" key="3">
    <source>
        <dbReference type="PROSITE" id="PS51186"/>
    </source>
</evidence>
<proteinExistence type="predicted"/>
<dbReference type="InterPro" id="IPR000182">
    <property type="entry name" value="GNAT_dom"/>
</dbReference>
<dbReference type="Gene3D" id="3.40.630.30">
    <property type="match status" value="1"/>
</dbReference>
<dbReference type="PANTHER" id="PTHR43877">
    <property type="entry name" value="AMINOALKYLPHOSPHONATE N-ACETYLTRANSFERASE-RELATED-RELATED"/>
    <property type="match status" value="1"/>
</dbReference>
<accession>A0ABT3DZT1</accession>
<dbReference type="EMBL" id="JANFWR010000032">
    <property type="protein sequence ID" value="MCW0401028.1"/>
    <property type="molecule type" value="Genomic_DNA"/>
</dbReference>
<keyword evidence="1 4" id="KW-0808">Transferase</keyword>
<evidence type="ECO:0000256" key="1">
    <source>
        <dbReference type="ARBA" id="ARBA00022679"/>
    </source>
</evidence>
<dbReference type="InterPro" id="IPR016181">
    <property type="entry name" value="Acyl_CoA_acyltransferase"/>
</dbReference>
<evidence type="ECO:0000313" key="5">
    <source>
        <dbReference type="Proteomes" id="UP001320843"/>
    </source>
</evidence>
<dbReference type="SUPFAM" id="SSF55729">
    <property type="entry name" value="Acyl-CoA N-acyltransferases (Nat)"/>
    <property type="match status" value="1"/>
</dbReference>
<dbReference type="PANTHER" id="PTHR43877:SF2">
    <property type="entry name" value="AMINOALKYLPHOSPHONATE N-ACETYLTRANSFERASE-RELATED"/>
    <property type="match status" value="1"/>
</dbReference>
<dbReference type="EC" id="2.3.1.280" evidence="4"/>
<organism evidence="4 5">
    <name type="scientific">Xanthomonas sacchari</name>
    <dbReference type="NCBI Taxonomy" id="56458"/>
    <lineage>
        <taxon>Bacteria</taxon>
        <taxon>Pseudomonadati</taxon>
        <taxon>Pseudomonadota</taxon>
        <taxon>Gammaproteobacteria</taxon>
        <taxon>Lysobacterales</taxon>
        <taxon>Lysobacteraceae</taxon>
        <taxon>Xanthomonas</taxon>
    </lineage>
</organism>
<reference evidence="4 5" key="1">
    <citation type="submission" date="2022-06" db="EMBL/GenBank/DDBJ databases">
        <title>Dynamics of rice microbiomes reveals core vertical transmitted seed endophytes.</title>
        <authorList>
            <person name="Liao K."/>
            <person name="Zhang X."/>
        </authorList>
    </citation>
    <scope>NUCLEOTIDE SEQUENCE [LARGE SCALE GENOMIC DNA]</scope>
    <source>
        <strain evidence="4 5">YT10-10-1</strain>
    </source>
</reference>
<comment type="caution">
    <text evidence="4">The sequence shown here is derived from an EMBL/GenBank/DDBJ whole genome shotgun (WGS) entry which is preliminary data.</text>
</comment>
<evidence type="ECO:0000256" key="2">
    <source>
        <dbReference type="ARBA" id="ARBA00023315"/>
    </source>
</evidence>
<protein>
    <submittedName>
        <fullName evidence="4">Aminoalkylphosphonate N-acetyltransferase</fullName>
        <ecNumber evidence="4">2.3.1.280</ecNumber>
    </submittedName>
</protein>
<dbReference type="GO" id="GO:0016746">
    <property type="term" value="F:acyltransferase activity"/>
    <property type="evidence" value="ECO:0007669"/>
    <property type="project" value="UniProtKB-KW"/>
</dbReference>
<dbReference type="InterPro" id="IPR050832">
    <property type="entry name" value="Bact_Acetyltransf"/>
</dbReference>
<name>A0ABT3DZT1_9XANT</name>
<keyword evidence="5" id="KW-1185">Reference proteome</keyword>
<dbReference type="Proteomes" id="UP001320843">
    <property type="component" value="Unassembled WGS sequence"/>
</dbReference>
<keyword evidence="2 4" id="KW-0012">Acyltransferase</keyword>
<evidence type="ECO:0000313" key="4">
    <source>
        <dbReference type="EMBL" id="MCW0401028.1"/>
    </source>
</evidence>
<dbReference type="CDD" id="cd04301">
    <property type="entry name" value="NAT_SF"/>
    <property type="match status" value="1"/>
</dbReference>
<feature type="domain" description="N-acetyltransferase" evidence="3">
    <location>
        <begin position="19"/>
        <end position="160"/>
    </location>
</feature>
<dbReference type="PROSITE" id="PS51186">
    <property type="entry name" value="GNAT"/>
    <property type="match status" value="1"/>
</dbReference>
<sequence>MRPTRATSYSLQMRENGTLDIRNAAMADRQAIVTLMAALDYAGTEDFIEARLAQLLAHPDAALLVAAAGDDVLGVLSLHFLPQLALAGDICRISYFCVDDRARGAGVGQRLLAEGEALARQRGCDRLEVHCHSRRERAHAFYRREGFVEAPTYFARSLRD</sequence>
<dbReference type="Pfam" id="PF00583">
    <property type="entry name" value="Acetyltransf_1"/>
    <property type="match status" value="1"/>
</dbReference>